<accession>A0ABD0Z997</accession>
<comment type="caution">
    <text evidence="7">The sequence shown here is derived from an EMBL/GenBank/DDBJ whole genome shotgun (WGS) entry which is preliminary data.</text>
</comment>
<keyword evidence="8" id="KW-1185">Reference proteome</keyword>
<sequence length="526" mass="58470">MADVIKNPKNHHHHLHALLIPYPFQGHVNPFVHLAIKLASQGITVTFVNTHYIHHQITNGSEEDIFAGVRSESGLDIRYATVSDGLPVGFDRSLNHDTYQSSLLHVFYAHVEELVASLVVGDSGVNVMIADTFFVWPSVVARKFGLVCVSFWTEAALVFSLYYHMDLLRIHGHFGAQETRGDLIDYIPGVAAINPKDTASYLQETDTSSVVHQIIFKAFEDVKKVDFVLCNTIQQFEDKTIKALNSKSPFYAIGPIIPFNNQTGGSVTTSLWSESDCTQWLNTKPKGSVLYISFGSYAHVTKKDLTEIAYGILQSKVNFVWVVRPDIVSSDEIKPLPEGFESEAGDRGIVIPWCCQMTVLSHSSIGGFLTHCGWNSILETIWCEVPLLCFPLLTDQVTNRKLVVDDWEIGINLCEDRRDFGRDEVKMNINRLMCGVSKEKIGRVKMSLVGAVSNSGSSEMNLGLFIDGLLAKVGGGLSNGPCVYTRKKKQTLTSQLRSGLEGADVDYSKKRKSLDDLKRKPKILPE</sequence>
<dbReference type="Pfam" id="PF00201">
    <property type="entry name" value="UDPGT"/>
    <property type="match status" value="1"/>
</dbReference>
<evidence type="ECO:0000313" key="7">
    <source>
        <dbReference type="EMBL" id="KAL1191063.1"/>
    </source>
</evidence>
<dbReference type="FunFam" id="3.40.50.2000:FF:000178">
    <property type="entry name" value="Glycosyltransferase"/>
    <property type="match status" value="1"/>
</dbReference>
<keyword evidence="2 4" id="KW-0328">Glycosyltransferase</keyword>
<dbReference type="Pfam" id="PF26168">
    <property type="entry name" value="Glyco_transf_N"/>
    <property type="match status" value="1"/>
</dbReference>
<dbReference type="GO" id="GO:0016134">
    <property type="term" value="P:saponin metabolic process"/>
    <property type="evidence" value="ECO:0007669"/>
    <property type="project" value="UniProtKB-ARBA"/>
</dbReference>
<feature type="domain" description="Glycosyltransferase N-terminal" evidence="6">
    <location>
        <begin position="18"/>
        <end position="56"/>
    </location>
</feature>
<dbReference type="PANTHER" id="PTHR11926:SF1494">
    <property type="entry name" value="FLAVONOL 3-O-GLUCOSYLTRANSFERASE UGT76E12-RELATED"/>
    <property type="match status" value="1"/>
</dbReference>
<evidence type="ECO:0000256" key="2">
    <source>
        <dbReference type="ARBA" id="ARBA00022676"/>
    </source>
</evidence>
<evidence type="ECO:0000256" key="1">
    <source>
        <dbReference type="ARBA" id="ARBA00009995"/>
    </source>
</evidence>
<evidence type="ECO:0000256" key="3">
    <source>
        <dbReference type="ARBA" id="ARBA00022679"/>
    </source>
</evidence>
<dbReference type="GO" id="GO:0035251">
    <property type="term" value="F:UDP-glucosyltransferase activity"/>
    <property type="evidence" value="ECO:0007669"/>
    <property type="project" value="UniProtKB-ARBA"/>
</dbReference>
<dbReference type="Proteomes" id="UP001558713">
    <property type="component" value="Unassembled WGS sequence"/>
</dbReference>
<dbReference type="InterPro" id="IPR035595">
    <property type="entry name" value="UDP_glycos_trans_CS"/>
</dbReference>
<dbReference type="PROSITE" id="PS00375">
    <property type="entry name" value="UDPGT"/>
    <property type="match status" value="1"/>
</dbReference>
<dbReference type="PANTHER" id="PTHR11926">
    <property type="entry name" value="GLUCOSYL/GLUCURONOSYL TRANSFERASES"/>
    <property type="match status" value="1"/>
</dbReference>
<evidence type="ECO:0000256" key="5">
    <source>
        <dbReference type="RuleBase" id="RU362057"/>
    </source>
</evidence>
<dbReference type="Gene3D" id="3.40.50.2000">
    <property type="entry name" value="Glycogen Phosphorylase B"/>
    <property type="match status" value="2"/>
</dbReference>
<evidence type="ECO:0000313" key="8">
    <source>
        <dbReference type="Proteomes" id="UP001558713"/>
    </source>
</evidence>
<reference evidence="7 8" key="1">
    <citation type="submission" date="2024-04" db="EMBL/GenBank/DDBJ databases">
        <title>Genome assembly C_amara_ONT_v2.</title>
        <authorList>
            <person name="Yant L."/>
            <person name="Moore C."/>
            <person name="Slenker M."/>
        </authorList>
    </citation>
    <scope>NUCLEOTIDE SEQUENCE [LARGE SCALE GENOMIC DNA]</scope>
    <source>
        <tissue evidence="7">Leaf</tissue>
    </source>
</reference>
<dbReference type="CDD" id="cd03784">
    <property type="entry name" value="GT1_Gtf-like"/>
    <property type="match status" value="1"/>
</dbReference>
<dbReference type="EC" id="2.4.1.-" evidence="5"/>
<evidence type="ECO:0000256" key="4">
    <source>
        <dbReference type="RuleBase" id="RU003718"/>
    </source>
</evidence>
<evidence type="ECO:0000259" key="6">
    <source>
        <dbReference type="Pfam" id="PF26168"/>
    </source>
</evidence>
<dbReference type="AlphaFoldDB" id="A0ABD0Z997"/>
<name>A0ABD0Z997_CARAN</name>
<gene>
    <name evidence="7" type="ORF">V5N11_036021</name>
</gene>
<dbReference type="InterPro" id="IPR002213">
    <property type="entry name" value="UDP_glucos_trans"/>
</dbReference>
<comment type="similarity">
    <text evidence="1 4">Belongs to the UDP-glycosyltransferase family.</text>
</comment>
<protein>
    <recommendedName>
        <fullName evidence="5">Glycosyltransferase</fullName>
        <ecNumber evidence="5">2.4.1.-</ecNumber>
    </recommendedName>
</protein>
<dbReference type="EMBL" id="JBANAX010000860">
    <property type="protein sequence ID" value="KAL1191063.1"/>
    <property type="molecule type" value="Genomic_DNA"/>
</dbReference>
<dbReference type="SUPFAM" id="SSF53756">
    <property type="entry name" value="UDP-Glycosyltransferase/glycogen phosphorylase"/>
    <property type="match status" value="1"/>
</dbReference>
<keyword evidence="3 4" id="KW-0808">Transferase</keyword>
<proteinExistence type="inferred from homology"/>
<organism evidence="7 8">
    <name type="scientific">Cardamine amara subsp. amara</name>
    <dbReference type="NCBI Taxonomy" id="228776"/>
    <lineage>
        <taxon>Eukaryota</taxon>
        <taxon>Viridiplantae</taxon>
        <taxon>Streptophyta</taxon>
        <taxon>Embryophyta</taxon>
        <taxon>Tracheophyta</taxon>
        <taxon>Spermatophyta</taxon>
        <taxon>Magnoliopsida</taxon>
        <taxon>eudicotyledons</taxon>
        <taxon>Gunneridae</taxon>
        <taxon>Pentapetalae</taxon>
        <taxon>rosids</taxon>
        <taxon>malvids</taxon>
        <taxon>Brassicales</taxon>
        <taxon>Brassicaceae</taxon>
        <taxon>Cardamineae</taxon>
        <taxon>Cardamine</taxon>
    </lineage>
</organism>
<dbReference type="FunFam" id="3.40.50.2000:FF:000078">
    <property type="entry name" value="Glycosyltransferase"/>
    <property type="match status" value="1"/>
</dbReference>
<dbReference type="InterPro" id="IPR058980">
    <property type="entry name" value="Glyco_transf_N"/>
</dbReference>